<dbReference type="InterPro" id="IPR001647">
    <property type="entry name" value="HTH_TetR"/>
</dbReference>
<evidence type="ECO:0000256" key="3">
    <source>
        <dbReference type="SAM" id="MobiDB-lite"/>
    </source>
</evidence>
<feature type="domain" description="HTH tetR-type" evidence="4">
    <location>
        <begin position="3"/>
        <end position="63"/>
    </location>
</feature>
<dbReference type="PANTHER" id="PTHR30055">
    <property type="entry name" value="HTH-TYPE TRANSCRIPTIONAL REGULATOR RUTR"/>
    <property type="match status" value="1"/>
</dbReference>
<dbReference type="InterPro" id="IPR036271">
    <property type="entry name" value="Tet_transcr_reg_TetR-rel_C_sf"/>
</dbReference>
<dbReference type="InterPro" id="IPR041583">
    <property type="entry name" value="TetR_C_31"/>
</dbReference>
<dbReference type="InterPro" id="IPR050109">
    <property type="entry name" value="HTH-type_TetR-like_transc_reg"/>
</dbReference>
<dbReference type="Proteomes" id="UP001183414">
    <property type="component" value="Unassembled WGS sequence"/>
</dbReference>
<dbReference type="InterPro" id="IPR009057">
    <property type="entry name" value="Homeodomain-like_sf"/>
</dbReference>
<dbReference type="Gene3D" id="1.10.357.10">
    <property type="entry name" value="Tetracycline Repressor, domain 2"/>
    <property type="match status" value="1"/>
</dbReference>
<dbReference type="PROSITE" id="PS50977">
    <property type="entry name" value="HTH_TETR_2"/>
    <property type="match status" value="1"/>
</dbReference>
<name>A0ABU2NTA7_9ACTN</name>
<proteinExistence type="predicted"/>
<reference evidence="6" key="1">
    <citation type="submission" date="2023-07" db="EMBL/GenBank/DDBJ databases">
        <title>30 novel species of actinomycetes from the DSMZ collection.</title>
        <authorList>
            <person name="Nouioui I."/>
        </authorList>
    </citation>
    <scope>NUCLEOTIDE SEQUENCE [LARGE SCALE GENOMIC DNA]</scope>
    <source>
        <strain evidence="6">DSM 42041</strain>
    </source>
</reference>
<evidence type="ECO:0000256" key="1">
    <source>
        <dbReference type="ARBA" id="ARBA00023125"/>
    </source>
</evidence>
<accession>A0ABU2NTA7</accession>
<dbReference type="Pfam" id="PF17940">
    <property type="entry name" value="TetR_C_31"/>
    <property type="match status" value="1"/>
</dbReference>
<protein>
    <submittedName>
        <fullName evidence="5">TetR family transcriptional regulator</fullName>
    </submittedName>
</protein>
<dbReference type="EMBL" id="JAVREQ010000013">
    <property type="protein sequence ID" value="MDT0380221.1"/>
    <property type="molecule type" value="Genomic_DNA"/>
</dbReference>
<keyword evidence="1 2" id="KW-0238">DNA-binding</keyword>
<dbReference type="SUPFAM" id="SSF48498">
    <property type="entry name" value="Tetracyclin repressor-like, C-terminal domain"/>
    <property type="match status" value="1"/>
</dbReference>
<feature type="region of interest" description="Disordered" evidence="3">
    <location>
        <begin position="71"/>
        <end position="94"/>
    </location>
</feature>
<evidence type="ECO:0000256" key="2">
    <source>
        <dbReference type="PROSITE-ProRule" id="PRU00335"/>
    </source>
</evidence>
<dbReference type="RefSeq" id="WP_311673986.1">
    <property type="nucleotide sequence ID" value="NZ_JAVREQ010000013.1"/>
</dbReference>
<feature type="DNA-binding region" description="H-T-H motif" evidence="2">
    <location>
        <begin position="26"/>
        <end position="45"/>
    </location>
</feature>
<dbReference type="PANTHER" id="PTHR30055:SF231">
    <property type="entry name" value="TRANSCRIPTIONAL REGULATORY PROTEIN (PROBABLY DEOR-FAMILY)-RELATED"/>
    <property type="match status" value="1"/>
</dbReference>
<evidence type="ECO:0000313" key="5">
    <source>
        <dbReference type="EMBL" id="MDT0380221.1"/>
    </source>
</evidence>
<organism evidence="5 6">
    <name type="scientific">Streptomyces hazeniae</name>
    <dbReference type="NCBI Taxonomy" id="3075538"/>
    <lineage>
        <taxon>Bacteria</taxon>
        <taxon>Bacillati</taxon>
        <taxon>Actinomycetota</taxon>
        <taxon>Actinomycetes</taxon>
        <taxon>Kitasatosporales</taxon>
        <taxon>Streptomycetaceae</taxon>
        <taxon>Streptomyces</taxon>
    </lineage>
</organism>
<dbReference type="Pfam" id="PF00440">
    <property type="entry name" value="TetR_N"/>
    <property type="match status" value="1"/>
</dbReference>
<sequence length="217" mass="22729">MGGGRRREVLDAAVEVLATGGLRRLTYQAVDTTAGVPPGTTSNHFRNREALLDGIVAHLEALDREDWERGVGTLPAAPAGTPAPDDPSVPSGPEELATALEGLVRHLVGPGRHRTTARYALTLEAIARPAVGEALRRGHASLLDWGARILKAMGSPQPEEHSRALAALLEGLMFQQVALPEDGFDPLPSIRTAVRAMLPETADDAPAGRAGATPATA</sequence>
<gene>
    <name evidence="5" type="ORF">RM572_15800</name>
</gene>
<feature type="compositionally biased region" description="Low complexity" evidence="3">
    <location>
        <begin position="72"/>
        <end position="83"/>
    </location>
</feature>
<evidence type="ECO:0000313" key="6">
    <source>
        <dbReference type="Proteomes" id="UP001183414"/>
    </source>
</evidence>
<keyword evidence="6" id="KW-1185">Reference proteome</keyword>
<evidence type="ECO:0000259" key="4">
    <source>
        <dbReference type="PROSITE" id="PS50977"/>
    </source>
</evidence>
<dbReference type="SUPFAM" id="SSF46689">
    <property type="entry name" value="Homeodomain-like"/>
    <property type="match status" value="1"/>
</dbReference>
<comment type="caution">
    <text evidence="5">The sequence shown here is derived from an EMBL/GenBank/DDBJ whole genome shotgun (WGS) entry which is preliminary data.</text>
</comment>
<dbReference type="PRINTS" id="PR00455">
    <property type="entry name" value="HTHTETR"/>
</dbReference>